<evidence type="ECO:0000313" key="9">
    <source>
        <dbReference type="Proteomes" id="UP000807342"/>
    </source>
</evidence>
<dbReference type="AlphaFoldDB" id="A0A9P5XQ00"/>
<evidence type="ECO:0000259" key="7">
    <source>
        <dbReference type="PROSITE" id="PS50114"/>
    </source>
</evidence>
<dbReference type="SMART" id="SM00401">
    <property type="entry name" value="ZnF_GATA"/>
    <property type="match status" value="1"/>
</dbReference>
<evidence type="ECO:0000256" key="1">
    <source>
        <dbReference type="ARBA" id="ARBA00022723"/>
    </source>
</evidence>
<accession>A0A9P5XQ00</accession>
<feature type="domain" description="GATA-type" evidence="7">
    <location>
        <begin position="259"/>
        <end position="286"/>
    </location>
</feature>
<gene>
    <name evidence="8" type="ORF">P691DRAFT_692297</name>
</gene>
<name>A0A9P5XQ00_9AGAR</name>
<organism evidence="8 9">
    <name type="scientific">Macrolepiota fuliginosa MF-IS2</name>
    <dbReference type="NCBI Taxonomy" id="1400762"/>
    <lineage>
        <taxon>Eukaryota</taxon>
        <taxon>Fungi</taxon>
        <taxon>Dikarya</taxon>
        <taxon>Basidiomycota</taxon>
        <taxon>Agaricomycotina</taxon>
        <taxon>Agaricomycetes</taxon>
        <taxon>Agaricomycetidae</taxon>
        <taxon>Agaricales</taxon>
        <taxon>Agaricineae</taxon>
        <taxon>Agaricaceae</taxon>
        <taxon>Macrolepiota</taxon>
    </lineage>
</organism>
<feature type="domain" description="PAS" evidence="6">
    <location>
        <begin position="40"/>
        <end position="95"/>
    </location>
</feature>
<dbReference type="PROSITE" id="PS50114">
    <property type="entry name" value="GATA_ZN_FINGER_2"/>
    <property type="match status" value="1"/>
</dbReference>
<dbReference type="Gene3D" id="3.30.50.10">
    <property type="entry name" value="Erythroid Transcription Factor GATA-1, subunit A"/>
    <property type="match status" value="1"/>
</dbReference>
<dbReference type="InterPro" id="IPR013088">
    <property type="entry name" value="Znf_NHR/GATA"/>
</dbReference>
<dbReference type="Proteomes" id="UP000807342">
    <property type="component" value="Unassembled WGS sequence"/>
</dbReference>
<dbReference type="PROSITE" id="PS50112">
    <property type="entry name" value="PAS"/>
    <property type="match status" value="1"/>
</dbReference>
<dbReference type="InterPro" id="IPR013767">
    <property type="entry name" value="PAS_fold"/>
</dbReference>
<dbReference type="InterPro" id="IPR000679">
    <property type="entry name" value="Znf_GATA"/>
</dbReference>
<keyword evidence="2 4" id="KW-0863">Zinc-finger</keyword>
<protein>
    <submittedName>
        <fullName evidence="8">GATA-domain-containing protein</fullName>
    </submittedName>
</protein>
<evidence type="ECO:0000256" key="2">
    <source>
        <dbReference type="ARBA" id="ARBA00022771"/>
    </source>
</evidence>
<dbReference type="Pfam" id="PF00989">
    <property type="entry name" value="PAS"/>
    <property type="match status" value="1"/>
</dbReference>
<feature type="compositionally biased region" description="Polar residues" evidence="5">
    <location>
        <begin position="302"/>
        <end position="323"/>
    </location>
</feature>
<dbReference type="OrthoDB" id="2162994at2759"/>
<dbReference type="Gene3D" id="3.30.450.20">
    <property type="entry name" value="PAS domain"/>
    <property type="match status" value="1"/>
</dbReference>
<evidence type="ECO:0000313" key="8">
    <source>
        <dbReference type="EMBL" id="KAF9454604.1"/>
    </source>
</evidence>
<evidence type="ECO:0000259" key="6">
    <source>
        <dbReference type="PROSITE" id="PS50112"/>
    </source>
</evidence>
<keyword evidence="1" id="KW-0479">Metal-binding</keyword>
<dbReference type="InterPro" id="IPR035965">
    <property type="entry name" value="PAS-like_dom_sf"/>
</dbReference>
<dbReference type="PANTHER" id="PTHR45658:SF18">
    <property type="entry name" value="PROTEIN GAT2"/>
    <property type="match status" value="1"/>
</dbReference>
<dbReference type="GO" id="GO:0043565">
    <property type="term" value="F:sequence-specific DNA binding"/>
    <property type="evidence" value="ECO:0007669"/>
    <property type="project" value="InterPro"/>
</dbReference>
<evidence type="ECO:0000256" key="4">
    <source>
        <dbReference type="PROSITE-ProRule" id="PRU00094"/>
    </source>
</evidence>
<dbReference type="Pfam" id="PF00320">
    <property type="entry name" value="GATA"/>
    <property type="match status" value="1"/>
</dbReference>
<dbReference type="CDD" id="cd00130">
    <property type="entry name" value="PAS"/>
    <property type="match status" value="1"/>
</dbReference>
<dbReference type="InterPro" id="IPR051140">
    <property type="entry name" value="GATA_TF"/>
</dbReference>
<keyword evidence="3" id="KW-0862">Zinc</keyword>
<feature type="region of interest" description="Disordered" evidence="5">
    <location>
        <begin position="218"/>
        <end position="250"/>
    </location>
</feature>
<dbReference type="SMART" id="SM00091">
    <property type="entry name" value="PAS"/>
    <property type="match status" value="1"/>
</dbReference>
<keyword evidence="9" id="KW-1185">Reference proteome</keyword>
<dbReference type="EMBL" id="MU151053">
    <property type="protein sequence ID" value="KAF9454604.1"/>
    <property type="molecule type" value="Genomic_DNA"/>
</dbReference>
<dbReference type="GO" id="GO:0006355">
    <property type="term" value="P:regulation of DNA-templated transcription"/>
    <property type="evidence" value="ECO:0007669"/>
    <property type="project" value="InterPro"/>
</dbReference>
<feature type="region of interest" description="Disordered" evidence="5">
    <location>
        <begin position="292"/>
        <end position="323"/>
    </location>
</feature>
<proteinExistence type="predicted"/>
<dbReference type="CDD" id="cd00202">
    <property type="entry name" value="ZnF_GATA"/>
    <property type="match status" value="1"/>
</dbReference>
<dbReference type="InterPro" id="IPR000014">
    <property type="entry name" value="PAS"/>
</dbReference>
<dbReference type="SUPFAM" id="SSF57716">
    <property type="entry name" value="Glucocorticoid receptor-like (DNA-binding domain)"/>
    <property type="match status" value="1"/>
</dbReference>
<comment type="caution">
    <text evidence="8">The sequence shown here is derived from an EMBL/GenBank/DDBJ whole genome shotgun (WGS) entry which is preliminary data.</text>
</comment>
<dbReference type="SUPFAM" id="SSF55785">
    <property type="entry name" value="PYP-like sensor domain (PAS domain)"/>
    <property type="match status" value="1"/>
</dbReference>
<evidence type="ECO:0000256" key="3">
    <source>
        <dbReference type="ARBA" id="ARBA00022833"/>
    </source>
</evidence>
<evidence type="ECO:0000256" key="5">
    <source>
        <dbReference type="SAM" id="MobiDB-lite"/>
    </source>
</evidence>
<dbReference type="GO" id="GO:0008270">
    <property type="term" value="F:zinc ion binding"/>
    <property type="evidence" value="ECO:0007669"/>
    <property type="project" value="UniProtKB-KW"/>
</dbReference>
<sequence>MSGASQTNQNPTSKSSPAFEFTKRKRWADILITGLTDVIIFILSPEGKVLYCGSAVTELLGWNEADILDLHLNDFIVGEDQTMFRRAFEDSIRTDTELLSYVRLRCSQATKPSHTSANDILFEINGYPHFVMGQGPDCKCFFAMAKPYPSRNIAMLNTFLELQMENERLQQRLAALKVRANSQIAPAGQSLPNINSIDNQYSSIDDTQSEIATEHDSGLIGDNYIGDSSQPAPQNMEDPEDGSRKKKFKKTHGVEQYVCRKCGRTDSPEWRKGPDGPKTLCNACGLRWAKQMRKFDEPTEDGSPSTNQPEPSTSCPPDSNTTP</sequence>
<reference evidence="8" key="1">
    <citation type="submission" date="2020-11" db="EMBL/GenBank/DDBJ databases">
        <authorList>
            <consortium name="DOE Joint Genome Institute"/>
            <person name="Ahrendt S."/>
            <person name="Riley R."/>
            <person name="Andreopoulos W."/>
            <person name="Labutti K."/>
            <person name="Pangilinan J."/>
            <person name="Ruiz-Duenas F.J."/>
            <person name="Barrasa J.M."/>
            <person name="Sanchez-Garcia M."/>
            <person name="Camarero S."/>
            <person name="Miyauchi S."/>
            <person name="Serrano A."/>
            <person name="Linde D."/>
            <person name="Babiker R."/>
            <person name="Drula E."/>
            <person name="Ayuso-Fernandez I."/>
            <person name="Pacheco R."/>
            <person name="Padilla G."/>
            <person name="Ferreira P."/>
            <person name="Barriuso J."/>
            <person name="Kellner H."/>
            <person name="Castanera R."/>
            <person name="Alfaro M."/>
            <person name="Ramirez L."/>
            <person name="Pisabarro A.G."/>
            <person name="Kuo A."/>
            <person name="Tritt A."/>
            <person name="Lipzen A."/>
            <person name="He G."/>
            <person name="Yan M."/>
            <person name="Ng V."/>
            <person name="Cullen D."/>
            <person name="Martin F."/>
            <person name="Rosso M.-N."/>
            <person name="Henrissat B."/>
            <person name="Hibbett D."/>
            <person name="Martinez A.T."/>
            <person name="Grigoriev I.V."/>
        </authorList>
    </citation>
    <scope>NUCLEOTIDE SEQUENCE</scope>
    <source>
        <strain evidence="8">MF-IS2</strain>
    </source>
</reference>
<dbReference type="PANTHER" id="PTHR45658">
    <property type="entry name" value="GATA TRANSCRIPTION FACTOR"/>
    <property type="match status" value="1"/>
</dbReference>